<evidence type="ECO:0000313" key="4">
    <source>
        <dbReference type="Proteomes" id="UP000754883"/>
    </source>
</evidence>
<dbReference type="Proteomes" id="UP000754883">
    <property type="component" value="Unassembled WGS sequence"/>
</dbReference>
<evidence type="ECO:0000256" key="1">
    <source>
        <dbReference type="ARBA" id="ARBA00023242"/>
    </source>
</evidence>
<keyword evidence="4" id="KW-1185">Reference proteome</keyword>
<dbReference type="SUPFAM" id="SSF57701">
    <property type="entry name" value="Zn2/Cys6 DNA-binding domain"/>
    <property type="match status" value="1"/>
</dbReference>
<keyword evidence="1" id="KW-0539">Nucleus</keyword>
<gene>
    <name evidence="3" type="ORF">CBYS24578_00012493</name>
</gene>
<dbReference type="PROSITE" id="PS00463">
    <property type="entry name" value="ZN2_CY6_FUNGAL_1"/>
    <property type="match status" value="1"/>
</dbReference>
<dbReference type="InterPro" id="IPR036864">
    <property type="entry name" value="Zn2-C6_fun-type_DNA-bd_sf"/>
</dbReference>
<sequence length="490" mass="54463">MSTATLVTGAAGQGAACERCHKYKEKCTYAGVEKSCVRCLKLKRECVLRVKKRMGRPPVAKSASSTILDVGTRPIEAATTPYPNTMILVNQTKKSRKSDWQHSAFESRGFPFPRSLFAIQQSPLSQNIKHVIGSVDGFQGFHRFFMLGETFTSLYQSATLVIYDLAPQVFSNAYYATMSALFDQNNPRLRDNELTLAASCLRHLVKLSGSISCVGDAAVVIMLGQIMLVYNSLIPNPYTRTITKSTLLATKEWYPQLLKEPSFDSITLAPIFVDTVDCLFRREVPVVQIPMRNMCTVDRLLGISMPLFSYIHDLCVVSHECKVKGITPNAEHDPYADVEERISSWVPEWPPDLFTTFSPLEATKIVAQAQNFRLGALLIIHRLRYPLGVEDEAAGVIADEIILLLSRLAKHQGDCATGLGLDFPLLVAMIEKPGPGSEVDEAFVPLRYRQHGESRQLSEFVKFVTDARSAGYSGLWLDLVHDGLHGVFIP</sequence>
<dbReference type="OrthoDB" id="4137815at2759"/>
<dbReference type="AlphaFoldDB" id="A0A9N9UL20"/>
<reference evidence="3 4" key="2">
    <citation type="submission" date="2021-10" db="EMBL/GenBank/DDBJ databases">
        <authorList>
            <person name="Piombo E."/>
        </authorList>
    </citation>
    <scope>NUCLEOTIDE SEQUENCE [LARGE SCALE GENOMIC DNA]</scope>
</reference>
<organism evidence="3 4">
    <name type="scientific">Clonostachys byssicola</name>
    <dbReference type="NCBI Taxonomy" id="160290"/>
    <lineage>
        <taxon>Eukaryota</taxon>
        <taxon>Fungi</taxon>
        <taxon>Dikarya</taxon>
        <taxon>Ascomycota</taxon>
        <taxon>Pezizomycotina</taxon>
        <taxon>Sordariomycetes</taxon>
        <taxon>Hypocreomycetidae</taxon>
        <taxon>Hypocreales</taxon>
        <taxon>Bionectriaceae</taxon>
        <taxon>Clonostachys</taxon>
    </lineage>
</organism>
<name>A0A9N9UL20_9HYPO</name>
<dbReference type="CDD" id="cd00067">
    <property type="entry name" value="GAL4"/>
    <property type="match status" value="1"/>
</dbReference>
<dbReference type="Pfam" id="PF11951">
    <property type="entry name" value="Fungal_trans_2"/>
    <property type="match status" value="1"/>
</dbReference>
<dbReference type="EMBL" id="CABFNO020001469">
    <property type="protein sequence ID" value="CAG9990264.1"/>
    <property type="molecule type" value="Genomic_DNA"/>
</dbReference>
<dbReference type="Gene3D" id="4.10.240.10">
    <property type="entry name" value="Zn(2)-C6 fungal-type DNA-binding domain"/>
    <property type="match status" value="1"/>
</dbReference>
<accession>A0A9N9UL20</accession>
<dbReference type="InterPro" id="IPR021858">
    <property type="entry name" value="Fun_TF"/>
</dbReference>
<dbReference type="GO" id="GO:0000981">
    <property type="term" value="F:DNA-binding transcription factor activity, RNA polymerase II-specific"/>
    <property type="evidence" value="ECO:0007669"/>
    <property type="project" value="InterPro"/>
</dbReference>
<dbReference type="InterPro" id="IPR001138">
    <property type="entry name" value="Zn2Cys6_DnaBD"/>
</dbReference>
<protein>
    <recommendedName>
        <fullName evidence="2">Zn(2)-C6 fungal-type domain-containing protein</fullName>
    </recommendedName>
</protein>
<evidence type="ECO:0000259" key="2">
    <source>
        <dbReference type="PROSITE" id="PS00463"/>
    </source>
</evidence>
<dbReference type="GO" id="GO:0008270">
    <property type="term" value="F:zinc ion binding"/>
    <property type="evidence" value="ECO:0007669"/>
    <property type="project" value="InterPro"/>
</dbReference>
<feature type="domain" description="Zn(2)-C6 fungal-type" evidence="2">
    <location>
        <begin position="16"/>
        <end position="46"/>
    </location>
</feature>
<proteinExistence type="predicted"/>
<evidence type="ECO:0000313" key="3">
    <source>
        <dbReference type="EMBL" id="CAG9990264.1"/>
    </source>
</evidence>
<reference evidence="4" key="1">
    <citation type="submission" date="2019-06" db="EMBL/GenBank/DDBJ databases">
        <authorList>
            <person name="Broberg M."/>
        </authorList>
    </citation>
    <scope>NUCLEOTIDE SEQUENCE [LARGE SCALE GENOMIC DNA]</scope>
</reference>
<comment type="caution">
    <text evidence="3">The sequence shown here is derived from an EMBL/GenBank/DDBJ whole genome shotgun (WGS) entry which is preliminary data.</text>
</comment>